<dbReference type="AlphaFoldDB" id="A0A3A8E4R0"/>
<proteinExistence type="predicted"/>
<comment type="caution">
    <text evidence="3">The sequence shown here is derived from an EMBL/GenBank/DDBJ whole genome shotgun (WGS) entry which is preliminary data.</text>
</comment>
<reference evidence="3 4" key="1">
    <citation type="submission" date="2018-09" db="EMBL/GenBank/DDBJ databases">
        <title>The draft genome of Acinetobacter spp. strains.</title>
        <authorList>
            <person name="Qin J."/>
            <person name="Feng Y."/>
            <person name="Zong Z."/>
        </authorList>
    </citation>
    <scope>NUCLEOTIDE SEQUENCE [LARGE SCALE GENOMIC DNA]</scope>
    <source>
        <strain evidence="3 4">WCHAc060096</strain>
    </source>
</reference>
<feature type="domain" description="G" evidence="2">
    <location>
        <begin position="100"/>
        <end position="224"/>
    </location>
</feature>
<dbReference type="InterPro" id="IPR051943">
    <property type="entry name" value="TRAFAC_Dynamin-like_GTPase"/>
</dbReference>
<protein>
    <recommendedName>
        <fullName evidence="2">G domain-containing protein</fullName>
    </recommendedName>
</protein>
<dbReference type="RefSeq" id="WP_120371485.1">
    <property type="nucleotide sequence ID" value="NZ_RAXU01000042.1"/>
</dbReference>
<evidence type="ECO:0000313" key="4">
    <source>
        <dbReference type="Proteomes" id="UP000269001"/>
    </source>
</evidence>
<dbReference type="Gene3D" id="3.40.50.300">
    <property type="entry name" value="P-loop containing nucleotide triphosphate hydrolases"/>
    <property type="match status" value="1"/>
</dbReference>
<dbReference type="Pfam" id="PF01926">
    <property type="entry name" value="MMR_HSR1"/>
    <property type="match status" value="1"/>
</dbReference>
<keyword evidence="4" id="KW-1185">Reference proteome</keyword>
<dbReference type="PANTHER" id="PTHR43681:SF1">
    <property type="entry name" value="SARCALUMENIN"/>
    <property type="match status" value="1"/>
</dbReference>
<gene>
    <name evidence="3" type="ORF">D7V21_16645</name>
</gene>
<evidence type="ECO:0000259" key="2">
    <source>
        <dbReference type="Pfam" id="PF01926"/>
    </source>
</evidence>
<dbReference type="InterPro" id="IPR027417">
    <property type="entry name" value="P-loop_NTPase"/>
</dbReference>
<dbReference type="PANTHER" id="PTHR43681">
    <property type="entry name" value="TRANSMEMBRANE GTPASE FZO"/>
    <property type="match status" value="1"/>
</dbReference>
<organism evidence="3 4">
    <name type="scientific">Acinetobacter guerrae</name>
    <dbReference type="NCBI Taxonomy" id="1843371"/>
    <lineage>
        <taxon>Bacteria</taxon>
        <taxon>Pseudomonadati</taxon>
        <taxon>Pseudomonadota</taxon>
        <taxon>Gammaproteobacteria</taxon>
        <taxon>Moraxellales</taxon>
        <taxon>Moraxellaceae</taxon>
        <taxon>Acinetobacter</taxon>
    </lineage>
</organism>
<dbReference type="EMBL" id="RAXU01000042">
    <property type="protein sequence ID" value="RKG30042.1"/>
    <property type="molecule type" value="Genomic_DNA"/>
</dbReference>
<accession>A0A3A8E4R0</accession>
<dbReference type="SUPFAM" id="SSF52540">
    <property type="entry name" value="P-loop containing nucleoside triphosphate hydrolases"/>
    <property type="match status" value="1"/>
</dbReference>
<evidence type="ECO:0000313" key="3">
    <source>
        <dbReference type="EMBL" id="RKG30042.1"/>
    </source>
</evidence>
<sequence>MTSGGQLQHFIEQTHQITASQSDLSSILNHLQLWRQQLAHALTGISFDVNALQPTSTLAKQVALVKGQVAEQIQLWDVKWSELAAAQSVADAFSDKVMLLVFGKFNAGKSSLCNLLAECFDRQGQDVRYFYVQNDQIHYTETLLREGATETTAQLQGVCLGERLVLLDTPGLHSATAENAALTQRFIDSADGVLWLSSSTSPGQVQELHALARELKRHKPLFPIITRSDQIEEDEVDGEICTVLCNKPLSQRALQEADVKARAEDKLREMAVDVHLLKPPVSVSTQMARQADLDQKAMTDAGFERLFAALLDMIQPALHYKQRKPAEVFLHHLQEQVLETLVQEIQPTSDQLQTCLDHMQTDLLQQQRHIAENVWKNVLPELPQLLELHAPTQAIDQVYVTLGQWLADAFTQHIQQPLADYRLQMPDQITLERNPNIGYELISDLVVHDRLYAELCRQTNETIKQNIEQLTNQCEKQLNSIEHDLQQLKNVMISSGHDLNRLASDLRQY</sequence>
<dbReference type="InterPro" id="IPR006073">
    <property type="entry name" value="GTP-bd"/>
</dbReference>
<name>A0A3A8E4R0_9GAMM</name>
<feature type="coiled-coil region" evidence="1">
    <location>
        <begin position="453"/>
        <end position="491"/>
    </location>
</feature>
<evidence type="ECO:0000256" key="1">
    <source>
        <dbReference type="SAM" id="Coils"/>
    </source>
</evidence>
<dbReference type="Proteomes" id="UP000269001">
    <property type="component" value="Unassembled WGS sequence"/>
</dbReference>
<keyword evidence="1" id="KW-0175">Coiled coil</keyword>